<keyword evidence="18" id="KW-1185">Reference proteome</keyword>
<dbReference type="EMBL" id="KB311984">
    <property type="protein sequence ID" value="ELT88104.1"/>
    <property type="molecule type" value="Genomic_DNA"/>
</dbReference>
<name>R7TAR3_CAPTE</name>
<organism evidence="16">
    <name type="scientific">Capitella teleta</name>
    <name type="common">Polychaete worm</name>
    <dbReference type="NCBI Taxonomy" id="283909"/>
    <lineage>
        <taxon>Eukaryota</taxon>
        <taxon>Metazoa</taxon>
        <taxon>Spiralia</taxon>
        <taxon>Lophotrochozoa</taxon>
        <taxon>Annelida</taxon>
        <taxon>Polychaeta</taxon>
        <taxon>Sedentaria</taxon>
        <taxon>Scolecida</taxon>
        <taxon>Capitellidae</taxon>
        <taxon>Capitella</taxon>
    </lineage>
</organism>
<dbReference type="SUPFAM" id="SSF48403">
    <property type="entry name" value="Ankyrin repeat"/>
    <property type="match status" value="1"/>
</dbReference>
<evidence type="ECO:0000313" key="16">
    <source>
        <dbReference type="EMBL" id="ELT88104.1"/>
    </source>
</evidence>
<keyword evidence="3" id="KW-1003">Cell membrane</keyword>
<evidence type="ECO:0000313" key="17">
    <source>
        <dbReference type="EnsemblMetazoa" id="CapteP202739"/>
    </source>
</evidence>
<dbReference type="GO" id="GO:0005886">
    <property type="term" value="C:plasma membrane"/>
    <property type="evidence" value="ECO:0007669"/>
    <property type="project" value="UniProtKB-SubCell"/>
</dbReference>
<keyword evidence="7" id="KW-0677">Repeat</keyword>
<gene>
    <name evidence="16" type="ORF">CAPTEDRAFT_202739</name>
</gene>
<dbReference type="InterPro" id="IPR013122">
    <property type="entry name" value="PKD1_2_channel"/>
</dbReference>
<feature type="transmembrane region" description="Helical" evidence="14">
    <location>
        <begin position="599"/>
        <end position="616"/>
    </location>
</feature>
<protein>
    <recommendedName>
        <fullName evidence="15">Polycystin cation channel PKD1/PKD2 domain-containing protein</fullName>
    </recommendedName>
</protein>
<keyword evidence="8" id="KW-0106">Calcium</keyword>
<dbReference type="Pfam" id="PF08016">
    <property type="entry name" value="PKD_channel"/>
    <property type="match status" value="1"/>
</dbReference>
<evidence type="ECO:0000259" key="15">
    <source>
        <dbReference type="Pfam" id="PF08016"/>
    </source>
</evidence>
<dbReference type="Gene3D" id="1.25.40.20">
    <property type="entry name" value="Ankyrin repeat-containing domain"/>
    <property type="match status" value="1"/>
</dbReference>
<dbReference type="AlphaFoldDB" id="R7TAR3"/>
<reference evidence="17" key="3">
    <citation type="submission" date="2015-06" db="UniProtKB">
        <authorList>
            <consortium name="EnsemblMetazoa"/>
        </authorList>
    </citation>
    <scope>IDENTIFICATION</scope>
</reference>
<evidence type="ECO:0000256" key="14">
    <source>
        <dbReference type="SAM" id="Phobius"/>
    </source>
</evidence>
<keyword evidence="12" id="KW-0407">Ion channel</keyword>
<dbReference type="OrthoDB" id="6281279at2759"/>
<dbReference type="PROSITE" id="PS50088">
    <property type="entry name" value="ANK_REPEAT"/>
    <property type="match status" value="1"/>
</dbReference>
<dbReference type="GO" id="GO:0005262">
    <property type="term" value="F:calcium channel activity"/>
    <property type="evidence" value="ECO:0007669"/>
    <property type="project" value="UniProtKB-KW"/>
</dbReference>
<feature type="transmembrane region" description="Helical" evidence="14">
    <location>
        <begin position="560"/>
        <end position="579"/>
    </location>
</feature>
<evidence type="ECO:0000313" key="18">
    <source>
        <dbReference type="Proteomes" id="UP000014760"/>
    </source>
</evidence>
<feature type="transmembrane region" description="Helical" evidence="14">
    <location>
        <begin position="458"/>
        <end position="475"/>
    </location>
</feature>
<evidence type="ECO:0000256" key="2">
    <source>
        <dbReference type="ARBA" id="ARBA00022448"/>
    </source>
</evidence>
<evidence type="ECO:0000256" key="6">
    <source>
        <dbReference type="ARBA" id="ARBA00022692"/>
    </source>
</evidence>
<dbReference type="PANTHER" id="PTHR10582:SF31">
    <property type="entry name" value="TRANSIENT RECEPTOR POTENTIAL CATION CHANNEL SUBFAMILY V MEMBER 6-LIKE"/>
    <property type="match status" value="1"/>
</dbReference>
<evidence type="ECO:0000256" key="12">
    <source>
        <dbReference type="ARBA" id="ARBA00023303"/>
    </source>
</evidence>
<keyword evidence="11 14" id="KW-0472">Membrane</keyword>
<evidence type="ECO:0000256" key="10">
    <source>
        <dbReference type="ARBA" id="ARBA00023065"/>
    </source>
</evidence>
<evidence type="ECO:0000256" key="5">
    <source>
        <dbReference type="ARBA" id="ARBA00022673"/>
    </source>
</evidence>
<dbReference type="EnsemblMetazoa" id="CapteT202739">
    <property type="protein sequence ID" value="CapteP202739"/>
    <property type="gene ID" value="CapteG202739"/>
</dbReference>
<comment type="subcellular location">
    <subcellularLocation>
        <location evidence="1">Cell membrane</location>
        <topology evidence="1">Multi-pass membrane protein</topology>
    </subcellularLocation>
</comment>
<keyword evidence="2" id="KW-0813">Transport</keyword>
<keyword evidence="10" id="KW-0406">Ion transport</keyword>
<evidence type="ECO:0000256" key="1">
    <source>
        <dbReference type="ARBA" id="ARBA00004651"/>
    </source>
</evidence>
<feature type="transmembrane region" description="Helical" evidence="14">
    <location>
        <begin position="637"/>
        <end position="659"/>
    </location>
</feature>
<keyword evidence="9 14" id="KW-1133">Transmembrane helix</keyword>
<evidence type="ECO:0000256" key="7">
    <source>
        <dbReference type="ARBA" id="ARBA00022737"/>
    </source>
</evidence>
<feature type="transmembrane region" description="Helical" evidence="14">
    <location>
        <begin position="517"/>
        <end position="539"/>
    </location>
</feature>
<accession>R7TAR3</accession>
<dbReference type="EMBL" id="AMQN01015514">
    <property type="status" value="NOT_ANNOTATED_CDS"/>
    <property type="molecule type" value="Genomic_DNA"/>
</dbReference>
<evidence type="ECO:0000256" key="8">
    <source>
        <dbReference type="ARBA" id="ARBA00022837"/>
    </source>
</evidence>
<evidence type="ECO:0000256" key="13">
    <source>
        <dbReference type="PROSITE-ProRule" id="PRU00023"/>
    </source>
</evidence>
<dbReference type="STRING" id="283909.R7TAR3"/>
<keyword evidence="4" id="KW-0109">Calcium transport</keyword>
<dbReference type="SMART" id="SM00248">
    <property type="entry name" value="ANK"/>
    <property type="match status" value="4"/>
</dbReference>
<dbReference type="InterPro" id="IPR036770">
    <property type="entry name" value="Ankyrin_rpt-contain_sf"/>
</dbReference>
<reference evidence="16 18" key="2">
    <citation type="journal article" date="2013" name="Nature">
        <title>Insights into bilaterian evolution from three spiralian genomes.</title>
        <authorList>
            <person name="Simakov O."/>
            <person name="Marletaz F."/>
            <person name="Cho S.J."/>
            <person name="Edsinger-Gonzales E."/>
            <person name="Havlak P."/>
            <person name="Hellsten U."/>
            <person name="Kuo D.H."/>
            <person name="Larsson T."/>
            <person name="Lv J."/>
            <person name="Arendt D."/>
            <person name="Savage R."/>
            <person name="Osoegawa K."/>
            <person name="de Jong P."/>
            <person name="Grimwood J."/>
            <person name="Chapman J.A."/>
            <person name="Shapiro H."/>
            <person name="Aerts A."/>
            <person name="Otillar R.P."/>
            <person name="Terry A.Y."/>
            <person name="Boore J.L."/>
            <person name="Grigoriev I.V."/>
            <person name="Lindberg D.R."/>
            <person name="Seaver E.C."/>
            <person name="Weisblat D.A."/>
            <person name="Putnam N.H."/>
            <person name="Rokhsar D.S."/>
        </authorList>
    </citation>
    <scope>NUCLEOTIDE SEQUENCE</scope>
    <source>
        <strain evidence="16 18">I ESC-2004</strain>
    </source>
</reference>
<evidence type="ECO:0000256" key="3">
    <source>
        <dbReference type="ARBA" id="ARBA00022475"/>
    </source>
</evidence>
<dbReference type="Proteomes" id="UP000014760">
    <property type="component" value="Unassembled WGS sequence"/>
</dbReference>
<keyword evidence="5" id="KW-0107">Calcium channel</keyword>
<dbReference type="GO" id="GO:0098703">
    <property type="term" value="P:calcium ion import across plasma membrane"/>
    <property type="evidence" value="ECO:0007669"/>
    <property type="project" value="TreeGrafter"/>
</dbReference>
<dbReference type="PANTHER" id="PTHR10582">
    <property type="entry name" value="TRANSIENT RECEPTOR POTENTIAL ION CHANNEL PROTEIN"/>
    <property type="match status" value="1"/>
</dbReference>
<dbReference type="HOGENOM" id="CLU_351341_0_0_1"/>
<feature type="repeat" description="ANK" evidence="13">
    <location>
        <begin position="264"/>
        <end position="296"/>
    </location>
</feature>
<keyword evidence="13" id="KW-0040">ANK repeat</keyword>
<sequence length="801" mass="92326">MSDEVDFTEYVTQELPGGTVEERSNGVRPAQPLITQSSTLSSIPEDGVIEPLIERTIAPNSYRAPLDAKSRYSRSSSVSGEIQLENCDLCSADAMTGFYCMYTNDEMLFWPPRDVCESDEELYRKILNRDVIGNKDFMIHEIQHVCRMNFPYRMGVICETLEEHGISLSSDQVTGQMSETPLHVALIYNSTEVASVLMKFGKTELIIRRYQTSQCEGTTALHKAITKRNLELLEEMLSYLEPDEKNAFLHQQAKGEYFRGKVSQAGLPLTLAAVVGDTAIFDELIQQGSQVDAVDDATGNNIIHSLVHFSLHQPDESLKMLQHIFQSTLVQQWWLKRRGMSGMRLTCSEYRHLKICLLKLTNYDGFTPLALSTYLRSPEVCQFLMNVDDVYKFPQWRIGPTSVNYYDIAEIDSSMSNYTKPTVMDLFIYSSDTDHLEFCKIPLIKELMERKWQAYRKLFSAFFFFHLAVMITLTVNCEMKISFKSIIPTSNTTEKVVMRQLVQPQAESWPYLNPIDIMILVLSSLYLVVDVFHSFRLIWTFYRRWFHLVRHRKWASFKMFIASPAIWQMDIFRVMLFGFSVSYVTSIALRILGHHSAEIAMAASLIFGWVFLLCFTRALKSIGVFAVMLQRMLLGDLIHFLIVFGVIIIAFTSAFRILFFKIHDNFIVPDQVTDLPMTIFNFLRLTIGLEEMDIFEQAAHPVMVKVIFMSFVLLANILLLNMLIAAMSDTYAEVTHQKYDLWLKIRTKSICLIEQHLPTFMRPSFGVIHRKREDDQGEIVDLWLLPVEEYAGQKTTARDFR</sequence>
<dbReference type="InterPro" id="IPR024862">
    <property type="entry name" value="TRPV"/>
</dbReference>
<feature type="domain" description="Polycystin cation channel PKD1/PKD2" evidence="15">
    <location>
        <begin position="594"/>
        <end position="734"/>
    </location>
</feature>
<dbReference type="InterPro" id="IPR002110">
    <property type="entry name" value="Ankyrin_rpt"/>
</dbReference>
<evidence type="ECO:0000256" key="4">
    <source>
        <dbReference type="ARBA" id="ARBA00022568"/>
    </source>
</evidence>
<dbReference type="OMA" id="GNCEDMD"/>
<keyword evidence="6 14" id="KW-0812">Transmembrane</keyword>
<proteinExistence type="predicted"/>
<evidence type="ECO:0000256" key="9">
    <source>
        <dbReference type="ARBA" id="ARBA00022989"/>
    </source>
</evidence>
<reference evidence="18" key="1">
    <citation type="submission" date="2012-12" db="EMBL/GenBank/DDBJ databases">
        <authorList>
            <person name="Hellsten U."/>
            <person name="Grimwood J."/>
            <person name="Chapman J.A."/>
            <person name="Shapiro H."/>
            <person name="Aerts A."/>
            <person name="Otillar R.P."/>
            <person name="Terry A.Y."/>
            <person name="Boore J.L."/>
            <person name="Simakov O."/>
            <person name="Marletaz F."/>
            <person name="Cho S.-J."/>
            <person name="Edsinger-Gonzales E."/>
            <person name="Havlak P."/>
            <person name="Kuo D.-H."/>
            <person name="Larsson T."/>
            <person name="Lv J."/>
            <person name="Arendt D."/>
            <person name="Savage R."/>
            <person name="Osoegawa K."/>
            <person name="de Jong P."/>
            <person name="Lindberg D.R."/>
            <person name="Seaver E.C."/>
            <person name="Weisblat D.A."/>
            <person name="Putnam N.H."/>
            <person name="Grigoriev I.V."/>
            <person name="Rokhsar D.S."/>
        </authorList>
    </citation>
    <scope>NUCLEOTIDE SEQUENCE</scope>
    <source>
        <strain evidence="18">I ESC-2004</strain>
    </source>
</reference>
<feature type="transmembrane region" description="Helical" evidence="14">
    <location>
        <begin position="702"/>
        <end position="724"/>
    </location>
</feature>
<evidence type="ECO:0000256" key="11">
    <source>
        <dbReference type="ARBA" id="ARBA00023136"/>
    </source>
</evidence>
<dbReference type="Pfam" id="PF12796">
    <property type="entry name" value="Ank_2"/>
    <property type="match status" value="1"/>
</dbReference>